<sequence>MGREVELKLECEGPDLAALAAHRLLGGRKGRAKHLLSTYYDTPSHALKAAGLTLRVRKEGARFVQTVKAGEGTPGLFDRDEWESTVAGETPVTEALADTPAAELLAGSEEGLVPVFRTVVARRQSRVTRNETVILAIVDEGRIETEAGDAVLGELELELVSGDPGELFGLAREIGESVPLRLGALSKSARGFRLVEGVGRAPSKAPPLALPEGASAAQAFQAIAGACLRHLRLNEAVFLLSRDPEALHQMRVALRRLRSAFSLFDPILAHDPAARALAEEIKRIAEPFGRARNLDVFLEETLPASAERRPDEPGLADLGARLGADRDAAHAAVLAVLASPEWRGLLLDLVAWTQTGPWLGEGGPPERDGPARDFAGLVLDRFRKRVKKRGRDLAGLDPEARHRVRIAAKKLRYGADFFASLFPEKTARKRHKAFAAALSDLQDHLGALNDLATAHTVLADVADGGPGSGRAAFAAGLTAADGEAGSAGLIEAAADAYDDLMDAKPFWR</sequence>
<dbReference type="Proteomes" id="UP001055102">
    <property type="component" value="Unassembled WGS sequence"/>
</dbReference>
<dbReference type="InterPro" id="IPR039013">
    <property type="entry name" value="YgiF"/>
</dbReference>
<accession>A0ABQ4SQL3</accession>
<dbReference type="PROSITE" id="PS51708">
    <property type="entry name" value="CHAD"/>
    <property type="match status" value="1"/>
</dbReference>
<organism evidence="3 4">
    <name type="scientific">Methylobacterium jeotgali</name>
    <dbReference type="NCBI Taxonomy" id="381630"/>
    <lineage>
        <taxon>Bacteria</taxon>
        <taxon>Pseudomonadati</taxon>
        <taxon>Pseudomonadota</taxon>
        <taxon>Alphaproteobacteria</taxon>
        <taxon>Hyphomicrobiales</taxon>
        <taxon>Methylobacteriaceae</taxon>
        <taxon>Methylobacterium</taxon>
    </lineage>
</organism>
<feature type="domain" description="CHAD" evidence="2">
    <location>
        <begin position="213"/>
        <end position="506"/>
    </location>
</feature>
<dbReference type="InterPro" id="IPR023577">
    <property type="entry name" value="CYTH_domain"/>
</dbReference>
<dbReference type="InterPro" id="IPR038186">
    <property type="entry name" value="CHAD_dom_sf"/>
</dbReference>
<reference evidence="3" key="2">
    <citation type="submission" date="2021-08" db="EMBL/GenBank/DDBJ databases">
        <authorList>
            <person name="Tani A."/>
            <person name="Ola A."/>
            <person name="Ogura Y."/>
            <person name="Katsura K."/>
            <person name="Hayashi T."/>
        </authorList>
    </citation>
    <scope>NUCLEOTIDE SEQUENCE</scope>
    <source>
        <strain evidence="3">LMG 23639</strain>
    </source>
</reference>
<evidence type="ECO:0000259" key="1">
    <source>
        <dbReference type="PROSITE" id="PS51707"/>
    </source>
</evidence>
<dbReference type="PROSITE" id="PS51707">
    <property type="entry name" value="CYTH"/>
    <property type="match status" value="1"/>
</dbReference>
<dbReference type="Gene3D" id="1.40.20.10">
    <property type="entry name" value="CHAD domain"/>
    <property type="match status" value="1"/>
</dbReference>
<dbReference type="SMART" id="SM00880">
    <property type="entry name" value="CHAD"/>
    <property type="match status" value="1"/>
</dbReference>
<dbReference type="SUPFAM" id="SSF55154">
    <property type="entry name" value="CYTH-like phosphatases"/>
    <property type="match status" value="1"/>
</dbReference>
<dbReference type="Pfam" id="PF01928">
    <property type="entry name" value="CYTH"/>
    <property type="match status" value="1"/>
</dbReference>
<proteinExistence type="predicted"/>
<dbReference type="InterPro" id="IPR033469">
    <property type="entry name" value="CYTH-like_dom_sf"/>
</dbReference>
<evidence type="ECO:0000313" key="4">
    <source>
        <dbReference type="Proteomes" id="UP001055102"/>
    </source>
</evidence>
<dbReference type="CDD" id="cd07756">
    <property type="entry name" value="CYTH-like_Pase_CHAD"/>
    <property type="match status" value="1"/>
</dbReference>
<dbReference type="PANTHER" id="PTHR39569">
    <property type="entry name" value="INORGANIC TRIPHOSPHATASE"/>
    <property type="match status" value="1"/>
</dbReference>
<evidence type="ECO:0000259" key="2">
    <source>
        <dbReference type="PROSITE" id="PS51708"/>
    </source>
</evidence>
<comment type="caution">
    <text evidence="3">The sequence shown here is derived from an EMBL/GenBank/DDBJ whole genome shotgun (WGS) entry which is preliminary data.</text>
</comment>
<gene>
    <name evidence="3" type="ORF">AOPFMNJM_0682</name>
</gene>
<evidence type="ECO:0000313" key="3">
    <source>
        <dbReference type="EMBL" id="GJE05382.1"/>
    </source>
</evidence>
<dbReference type="SMART" id="SM01118">
    <property type="entry name" value="CYTH"/>
    <property type="match status" value="1"/>
</dbReference>
<keyword evidence="4" id="KW-1185">Reference proteome</keyword>
<dbReference type="Pfam" id="PF05235">
    <property type="entry name" value="CHAD"/>
    <property type="match status" value="1"/>
</dbReference>
<name>A0ABQ4SQL3_9HYPH</name>
<dbReference type="InterPro" id="IPR007899">
    <property type="entry name" value="CHAD_dom"/>
</dbReference>
<evidence type="ECO:0008006" key="5">
    <source>
        <dbReference type="Google" id="ProtNLM"/>
    </source>
</evidence>
<reference evidence="3" key="1">
    <citation type="journal article" date="2021" name="Front. Microbiol.">
        <title>Comprehensive Comparative Genomics and Phenotyping of Methylobacterium Species.</title>
        <authorList>
            <person name="Alessa O."/>
            <person name="Ogura Y."/>
            <person name="Fujitani Y."/>
            <person name="Takami H."/>
            <person name="Hayashi T."/>
            <person name="Sahin N."/>
            <person name="Tani A."/>
        </authorList>
    </citation>
    <scope>NUCLEOTIDE SEQUENCE</scope>
    <source>
        <strain evidence="3">LMG 23639</strain>
    </source>
</reference>
<dbReference type="Gene3D" id="2.40.320.10">
    <property type="entry name" value="Hypothetical Protein Pfu-838710-001"/>
    <property type="match status" value="1"/>
</dbReference>
<feature type="domain" description="CYTH" evidence="1">
    <location>
        <begin position="2"/>
        <end position="198"/>
    </location>
</feature>
<dbReference type="PANTHER" id="PTHR39569:SF1">
    <property type="entry name" value="INORGANIC TRIPHOSPHATASE"/>
    <property type="match status" value="1"/>
</dbReference>
<protein>
    <recommendedName>
        <fullName evidence="5">Inorganic triphosphatase</fullName>
    </recommendedName>
</protein>
<dbReference type="EMBL" id="BPQR01000010">
    <property type="protein sequence ID" value="GJE05382.1"/>
    <property type="molecule type" value="Genomic_DNA"/>
</dbReference>